<gene>
    <name evidence="1" type="ORF">NVIE_030050</name>
</gene>
<dbReference type="Proteomes" id="UP000027093">
    <property type="component" value="Chromosome"/>
</dbReference>
<sequence length="109" mass="12078">MSQKAQSAKMRVEFTIPTKMCGEVVEAFETMNQEAMIYESKTCGCKKQKYTIDIHRGTGTMDLNDSDRRTIVSIVDSDLAEGLVNLVRTVVGRDGSAVVLSEVHNLVHL</sequence>
<evidence type="ECO:0000313" key="2">
    <source>
        <dbReference type="Proteomes" id="UP000027093"/>
    </source>
</evidence>
<organism evidence="1 2">
    <name type="scientific">Nitrososphaera viennensis EN76</name>
    <dbReference type="NCBI Taxonomy" id="926571"/>
    <lineage>
        <taxon>Archaea</taxon>
        <taxon>Nitrososphaerota</taxon>
        <taxon>Nitrososphaeria</taxon>
        <taxon>Nitrososphaerales</taxon>
        <taxon>Nitrososphaeraceae</taxon>
        <taxon>Nitrososphaera</taxon>
    </lineage>
</organism>
<dbReference type="KEGG" id="nvn:NVIE_030050"/>
<dbReference type="RefSeq" id="WP_075055873.1">
    <property type="nucleotide sequence ID" value="NZ_CP007536.1"/>
</dbReference>
<reference evidence="1 2" key="1">
    <citation type="journal article" date="2014" name="Int. J. Syst. Evol. Microbiol.">
        <title>Nitrososphaera viennensis gen. nov., sp. nov., an aerobic and mesophilic, ammonia-oxidizing archaeon from soil and a member of the archaeal phylum Thaumarchaeota.</title>
        <authorList>
            <person name="Stieglmeier M."/>
            <person name="Klingl A."/>
            <person name="Alves R.J."/>
            <person name="Rittmann S.K."/>
            <person name="Melcher M."/>
            <person name="Leisch N."/>
            <person name="Schleper C."/>
        </authorList>
    </citation>
    <scope>NUCLEOTIDE SEQUENCE [LARGE SCALE GENOMIC DNA]</scope>
    <source>
        <strain evidence="1">EN76</strain>
    </source>
</reference>
<evidence type="ECO:0000313" key="1">
    <source>
        <dbReference type="EMBL" id="AIC17282.1"/>
    </source>
</evidence>
<dbReference type="EMBL" id="CP007536">
    <property type="protein sequence ID" value="AIC17282.1"/>
    <property type="molecule type" value="Genomic_DNA"/>
</dbReference>
<evidence type="ECO:0008006" key="3">
    <source>
        <dbReference type="Google" id="ProtNLM"/>
    </source>
</evidence>
<protein>
    <recommendedName>
        <fullName evidence="3">Nitrogen regulatory protein P-II</fullName>
    </recommendedName>
</protein>
<dbReference type="GeneID" id="74948239"/>
<proteinExistence type="predicted"/>
<keyword evidence="2" id="KW-1185">Reference proteome</keyword>
<accession>A0A060HW88</accession>
<dbReference type="HOGENOM" id="CLU_2177968_0_0_2"/>
<dbReference type="AlphaFoldDB" id="A0A060HW88"/>
<name>A0A060HW88_9ARCH</name>